<evidence type="ECO:0000256" key="1">
    <source>
        <dbReference type="SAM" id="MobiDB-lite"/>
    </source>
</evidence>
<sequence length="61" mass="6523">MFPLSSRFILGTSDLGGARGAGTANHRPALQGPVQEQPITDQIYKGQWRHSQSQTGTTGVN</sequence>
<name>A0A0E9V4Z8_ANGAN</name>
<dbReference type="EMBL" id="GBXM01036057">
    <property type="protein sequence ID" value="JAH72520.1"/>
    <property type="molecule type" value="Transcribed_RNA"/>
</dbReference>
<protein>
    <submittedName>
        <fullName evidence="2">Uncharacterized protein</fullName>
    </submittedName>
</protein>
<reference evidence="2" key="1">
    <citation type="submission" date="2014-11" db="EMBL/GenBank/DDBJ databases">
        <authorList>
            <person name="Amaro Gonzalez C."/>
        </authorList>
    </citation>
    <scope>NUCLEOTIDE SEQUENCE</scope>
</reference>
<feature type="region of interest" description="Disordered" evidence="1">
    <location>
        <begin position="13"/>
        <end position="35"/>
    </location>
</feature>
<dbReference type="AlphaFoldDB" id="A0A0E9V4Z8"/>
<proteinExistence type="predicted"/>
<evidence type="ECO:0000313" key="2">
    <source>
        <dbReference type="EMBL" id="JAH72520.1"/>
    </source>
</evidence>
<reference evidence="2" key="2">
    <citation type="journal article" date="2015" name="Fish Shellfish Immunol.">
        <title>Early steps in the European eel (Anguilla anguilla)-Vibrio vulnificus interaction in the gills: Role of the RtxA13 toxin.</title>
        <authorList>
            <person name="Callol A."/>
            <person name="Pajuelo D."/>
            <person name="Ebbesson L."/>
            <person name="Teles M."/>
            <person name="MacKenzie S."/>
            <person name="Amaro C."/>
        </authorList>
    </citation>
    <scope>NUCLEOTIDE SEQUENCE</scope>
</reference>
<organism evidence="2">
    <name type="scientific">Anguilla anguilla</name>
    <name type="common">European freshwater eel</name>
    <name type="synonym">Muraena anguilla</name>
    <dbReference type="NCBI Taxonomy" id="7936"/>
    <lineage>
        <taxon>Eukaryota</taxon>
        <taxon>Metazoa</taxon>
        <taxon>Chordata</taxon>
        <taxon>Craniata</taxon>
        <taxon>Vertebrata</taxon>
        <taxon>Euteleostomi</taxon>
        <taxon>Actinopterygii</taxon>
        <taxon>Neopterygii</taxon>
        <taxon>Teleostei</taxon>
        <taxon>Anguilliformes</taxon>
        <taxon>Anguillidae</taxon>
        <taxon>Anguilla</taxon>
    </lineage>
</organism>
<accession>A0A0E9V4Z8</accession>